<gene>
    <name evidence="2" type="ORF">ABZV61_39560</name>
</gene>
<evidence type="ECO:0000313" key="2">
    <source>
        <dbReference type="EMBL" id="MET8438692.1"/>
    </source>
</evidence>
<evidence type="ECO:0000313" key="3">
    <source>
        <dbReference type="Proteomes" id="UP001550044"/>
    </source>
</evidence>
<accession>A0ABV2ULF4</accession>
<name>A0ABV2ULF4_9ACTN</name>
<dbReference type="InterPro" id="IPR052718">
    <property type="entry name" value="NmrA-type_oxidoreductase"/>
</dbReference>
<dbReference type="Pfam" id="PF13460">
    <property type="entry name" value="NAD_binding_10"/>
    <property type="match status" value="1"/>
</dbReference>
<dbReference type="PANTHER" id="PTHR47129:SF1">
    <property type="entry name" value="NMRA-LIKE DOMAIN-CONTAINING PROTEIN"/>
    <property type="match status" value="1"/>
</dbReference>
<dbReference type="Gene3D" id="3.90.25.10">
    <property type="entry name" value="UDP-galactose 4-epimerase, domain 1"/>
    <property type="match status" value="1"/>
</dbReference>
<keyword evidence="3" id="KW-1185">Reference proteome</keyword>
<organism evidence="2 3">
    <name type="scientific">Streptomyces sp. 900116325</name>
    <dbReference type="NCBI Taxonomy" id="3154295"/>
    <lineage>
        <taxon>Bacteria</taxon>
        <taxon>Bacillati</taxon>
        <taxon>Actinomycetota</taxon>
        <taxon>Actinomycetes</taxon>
        <taxon>Kitasatosporales</taxon>
        <taxon>Streptomycetaceae</taxon>
        <taxon>Streptomyces</taxon>
    </lineage>
</organism>
<dbReference type="Proteomes" id="UP001550044">
    <property type="component" value="Unassembled WGS sequence"/>
</dbReference>
<dbReference type="InterPro" id="IPR016040">
    <property type="entry name" value="NAD(P)-bd_dom"/>
</dbReference>
<dbReference type="Gene3D" id="3.40.50.720">
    <property type="entry name" value="NAD(P)-binding Rossmann-like Domain"/>
    <property type="match status" value="1"/>
</dbReference>
<dbReference type="EMBL" id="JBEXIP010000067">
    <property type="protein sequence ID" value="MET8438692.1"/>
    <property type="molecule type" value="Genomic_DNA"/>
</dbReference>
<protein>
    <submittedName>
        <fullName evidence="2">NAD(P)H-binding protein</fullName>
    </submittedName>
</protein>
<dbReference type="PANTHER" id="PTHR47129">
    <property type="entry name" value="QUINONE OXIDOREDUCTASE 2"/>
    <property type="match status" value="1"/>
</dbReference>
<dbReference type="SUPFAM" id="SSF51735">
    <property type="entry name" value="NAD(P)-binding Rossmann-fold domains"/>
    <property type="match status" value="1"/>
</dbReference>
<sequence>MPLSKKERATVAVTGVTGALGGRVATRLADHKVPQLLIGRRPELLPELPGAQRRGPASYADAGDMRKALSGASTLVLVSGHRTGRRLEEHATVVQAAIAEGVDRILYVSLVSAGPTATYLNARDQWMTERYLAGTEIRHTVLRAGWYTSTPAALADEEFVVRGPASTGRAAFVTHEDIADVITAVALDGDDRSEHDGATLDITGPDALTLDEAITRIAAATGRPYRFEPETLDEAFARRWRQGITGEQIETWISWYQAIERGEISTVTDVVPRLTGSPATPISDAAWWPEPKTARGVR</sequence>
<proteinExistence type="predicted"/>
<comment type="caution">
    <text evidence="2">The sequence shown here is derived from an EMBL/GenBank/DDBJ whole genome shotgun (WGS) entry which is preliminary data.</text>
</comment>
<reference evidence="2 3" key="1">
    <citation type="submission" date="2024-06" db="EMBL/GenBank/DDBJ databases">
        <title>The Natural Products Discovery Center: Release of the First 8490 Sequenced Strains for Exploring Actinobacteria Biosynthetic Diversity.</title>
        <authorList>
            <person name="Kalkreuter E."/>
            <person name="Kautsar S.A."/>
            <person name="Yang D."/>
            <person name="Bader C.D."/>
            <person name="Teijaro C.N."/>
            <person name="Fluegel L."/>
            <person name="Davis C.M."/>
            <person name="Simpson J.R."/>
            <person name="Lauterbach L."/>
            <person name="Steele A.D."/>
            <person name="Gui C."/>
            <person name="Meng S."/>
            <person name="Li G."/>
            <person name="Viehrig K."/>
            <person name="Ye F."/>
            <person name="Su P."/>
            <person name="Kiefer A.F."/>
            <person name="Nichols A."/>
            <person name="Cepeda A.J."/>
            <person name="Yan W."/>
            <person name="Fan B."/>
            <person name="Jiang Y."/>
            <person name="Adhikari A."/>
            <person name="Zheng C.-J."/>
            <person name="Schuster L."/>
            <person name="Cowan T.M."/>
            <person name="Smanski M.J."/>
            <person name="Chevrette M.G."/>
            <person name="De Carvalho L.P.S."/>
            <person name="Shen B."/>
        </authorList>
    </citation>
    <scope>NUCLEOTIDE SEQUENCE [LARGE SCALE GENOMIC DNA]</scope>
    <source>
        <strain evidence="2 3">NPDC005137</strain>
    </source>
</reference>
<feature type="domain" description="NAD(P)-binding" evidence="1">
    <location>
        <begin position="15"/>
        <end position="186"/>
    </location>
</feature>
<evidence type="ECO:0000259" key="1">
    <source>
        <dbReference type="Pfam" id="PF13460"/>
    </source>
</evidence>
<dbReference type="InterPro" id="IPR036291">
    <property type="entry name" value="NAD(P)-bd_dom_sf"/>
</dbReference>
<dbReference type="RefSeq" id="WP_356713110.1">
    <property type="nucleotide sequence ID" value="NZ_JBEXIP010000067.1"/>
</dbReference>